<feature type="region of interest" description="Disordered" evidence="1">
    <location>
        <begin position="233"/>
        <end position="279"/>
    </location>
</feature>
<gene>
    <name evidence="3" type="ORF">ACFQ16_29815</name>
</gene>
<feature type="transmembrane region" description="Helical" evidence="2">
    <location>
        <begin position="126"/>
        <end position="147"/>
    </location>
</feature>
<name>A0ABW3G135_9PSEU</name>
<feature type="transmembrane region" description="Helical" evidence="2">
    <location>
        <begin position="159"/>
        <end position="177"/>
    </location>
</feature>
<keyword evidence="2" id="KW-1133">Transmembrane helix</keyword>
<dbReference type="RefSeq" id="WP_263248778.1">
    <property type="nucleotide sequence ID" value="NZ_BAABLT010000004.1"/>
</dbReference>
<dbReference type="PANTHER" id="PTHR30221:SF1">
    <property type="entry name" value="SMALL-CONDUCTANCE MECHANOSENSITIVE CHANNEL"/>
    <property type="match status" value="1"/>
</dbReference>
<accession>A0ABW3G135</accession>
<proteinExistence type="predicted"/>
<evidence type="ECO:0000256" key="2">
    <source>
        <dbReference type="SAM" id="Phobius"/>
    </source>
</evidence>
<comment type="caution">
    <text evidence="3">The sequence shown here is derived from an EMBL/GenBank/DDBJ whole genome shotgun (WGS) entry which is preliminary data.</text>
</comment>
<dbReference type="Proteomes" id="UP001597018">
    <property type="component" value="Unassembled WGS sequence"/>
</dbReference>
<evidence type="ECO:0000313" key="4">
    <source>
        <dbReference type="Proteomes" id="UP001597018"/>
    </source>
</evidence>
<dbReference type="Pfam" id="PF05552">
    <property type="entry name" value="MS_channel_1st_1"/>
    <property type="match status" value="2"/>
</dbReference>
<protein>
    <submittedName>
        <fullName evidence="3">Transporter</fullName>
    </submittedName>
</protein>
<reference evidence="4" key="1">
    <citation type="journal article" date="2019" name="Int. J. Syst. Evol. Microbiol.">
        <title>The Global Catalogue of Microorganisms (GCM) 10K type strain sequencing project: providing services to taxonomists for standard genome sequencing and annotation.</title>
        <authorList>
            <consortium name="The Broad Institute Genomics Platform"/>
            <consortium name="The Broad Institute Genome Sequencing Center for Infectious Disease"/>
            <person name="Wu L."/>
            <person name="Ma J."/>
        </authorList>
    </citation>
    <scope>NUCLEOTIDE SEQUENCE [LARGE SCALE GENOMIC DNA]</scope>
    <source>
        <strain evidence="4">CCUG 56401</strain>
    </source>
</reference>
<dbReference type="PANTHER" id="PTHR30221">
    <property type="entry name" value="SMALL-CONDUCTANCE MECHANOSENSITIVE CHANNEL"/>
    <property type="match status" value="1"/>
</dbReference>
<dbReference type="InterPro" id="IPR008910">
    <property type="entry name" value="MSC_TM_helix"/>
</dbReference>
<dbReference type="Gene3D" id="1.10.287.1260">
    <property type="match status" value="2"/>
</dbReference>
<keyword evidence="4" id="KW-1185">Reference proteome</keyword>
<feature type="transmembrane region" description="Helical" evidence="2">
    <location>
        <begin position="24"/>
        <end position="45"/>
    </location>
</feature>
<feature type="compositionally biased region" description="Basic and acidic residues" evidence="1">
    <location>
        <begin position="233"/>
        <end position="245"/>
    </location>
</feature>
<feature type="transmembrane region" description="Helical" evidence="2">
    <location>
        <begin position="86"/>
        <end position="106"/>
    </location>
</feature>
<sequence length="279" mass="29100">MSLVLAQGPATNILGMLFSALNTVIAYIPRLIAFLVILLIGYVVAKAVQWVVRKILNKLDTDRRVGESHAGQYLERMSPGASLSRGIGRVAFWLVFAFAAVSAIGALEIPALTAFMNTVLAYLPNVIAAVVVFVLAGLLAGVVGGLARRAMGETPSGKVVATVAPALVMGIATFMILTQLGIAPIIVMITYAALMGALALGLALAFGLGGREVASEMLRAGYDRARTERAQLRARTAEPGREEVRSGAGDSGWRTTPPGRTETPAESGGGSESGRSPQP</sequence>
<keyword evidence="2" id="KW-0472">Membrane</keyword>
<keyword evidence="2" id="KW-0812">Transmembrane</keyword>
<dbReference type="InterPro" id="IPR045275">
    <property type="entry name" value="MscS_archaea/bacteria_type"/>
</dbReference>
<dbReference type="EMBL" id="JBHTIW010000050">
    <property type="protein sequence ID" value="MFD0923963.1"/>
    <property type="molecule type" value="Genomic_DNA"/>
</dbReference>
<organism evidence="3 4">
    <name type="scientific">Saccharopolyspora rosea</name>
    <dbReference type="NCBI Taxonomy" id="524884"/>
    <lineage>
        <taxon>Bacteria</taxon>
        <taxon>Bacillati</taxon>
        <taxon>Actinomycetota</taxon>
        <taxon>Actinomycetes</taxon>
        <taxon>Pseudonocardiales</taxon>
        <taxon>Pseudonocardiaceae</taxon>
        <taxon>Saccharopolyspora</taxon>
    </lineage>
</organism>
<feature type="transmembrane region" description="Helical" evidence="2">
    <location>
        <begin position="183"/>
        <end position="209"/>
    </location>
</feature>
<evidence type="ECO:0000313" key="3">
    <source>
        <dbReference type="EMBL" id="MFD0923963.1"/>
    </source>
</evidence>
<evidence type="ECO:0000256" key="1">
    <source>
        <dbReference type="SAM" id="MobiDB-lite"/>
    </source>
</evidence>